<keyword evidence="1" id="KW-1133">Transmembrane helix</keyword>
<evidence type="ECO:0000313" key="3">
    <source>
        <dbReference type="Proteomes" id="UP000595437"/>
    </source>
</evidence>
<feature type="non-terminal residue" evidence="2">
    <location>
        <position position="1"/>
    </location>
</feature>
<evidence type="ECO:0000256" key="1">
    <source>
        <dbReference type="SAM" id="Phobius"/>
    </source>
</evidence>
<protein>
    <submittedName>
        <fullName evidence="2">Uncharacterized protein</fullName>
    </submittedName>
</protein>
<accession>A0A7T8GSN4</accession>
<feature type="transmembrane region" description="Helical" evidence="1">
    <location>
        <begin position="88"/>
        <end position="109"/>
    </location>
</feature>
<organism evidence="2 3">
    <name type="scientific">Caligus rogercresseyi</name>
    <name type="common">Sea louse</name>
    <dbReference type="NCBI Taxonomy" id="217165"/>
    <lineage>
        <taxon>Eukaryota</taxon>
        <taxon>Metazoa</taxon>
        <taxon>Ecdysozoa</taxon>
        <taxon>Arthropoda</taxon>
        <taxon>Crustacea</taxon>
        <taxon>Multicrustacea</taxon>
        <taxon>Hexanauplia</taxon>
        <taxon>Copepoda</taxon>
        <taxon>Siphonostomatoida</taxon>
        <taxon>Caligidae</taxon>
        <taxon>Caligus</taxon>
    </lineage>
</organism>
<reference evidence="3" key="1">
    <citation type="submission" date="2021-01" db="EMBL/GenBank/DDBJ databases">
        <title>Caligus Genome Assembly.</title>
        <authorList>
            <person name="Gallardo-Escarate C."/>
        </authorList>
    </citation>
    <scope>NUCLEOTIDE SEQUENCE [LARGE SCALE GENOMIC DNA]</scope>
</reference>
<proteinExistence type="predicted"/>
<dbReference type="Proteomes" id="UP000595437">
    <property type="component" value="Chromosome 16"/>
</dbReference>
<keyword evidence="1" id="KW-0472">Membrane</keyword>
<dbReference type="AlphaFoldDB" id="A0A7T8GSN4"/>
<gene>
    <name evidence="2" type="ORF">FKW44_022407</name>
</gene>
<sequence length="124" mass="13834">ICTHVGENRKNCSLTIKNFTKEDSENVSYEFEIENKFGKALIPFKVRSPNVTQRIHLGLNNSRELLHIFNSPSTSSTAAPEGGSTSSYVIPLVIFIVIIIVLIGGMIAYKRYSARRQTAPMSMQ</sequence>
<keyword evidence="1" id="KW-0812">Transmembrane</keyword>
<keyword evidence="3" id="KW-1185">Reference proteome</keyword>
<name>A0A7T8GSN4_CALRO</name>
<evidence type="ECO:0000313" key="2">
    <source>
        <dbReference type="EMBL" id="QQP37094.1"/>
    </source>
</evidence>
<dbReference type="EMBL" id="CP045905">
    <property type="protein sequence ID" value="QQP37094.1"/>
    <property type="molecule type" value="Genomic_DNA"/>
</dbReference>